<comment type="caution">
    <text evidence="1">The sequence shown here is derived from an EMBL/GenBank/DDBJ whole genome shotgun (WGS) entry which is preliminary data.</text>
</comment>
<dbReference type="SUPFAM" id="SSF51261">
    <property type="entry name" value="Duplicated hybrid motif"/>
    <property type="match status" value="1"/>
</dbReference>
<dbReference type="InterPro" id="IPR011055">
    <property type="entry name" value="Dup_hybrid_motif"/>
</dbReference>
<evidence type="ECO:0000313" key="1">
    <source>
        <dbReference type="EMBL" id="KRO08731.1"/>
    </source>
</evidence>
<dbReference type="PATRIC" id="fig|942150.3.peg.843"/>
<dbReference type="STRING" id="942150.IV64_GL000826"/>
<proteinExistence type="predicted"/>
<protein>
    <recommendedName>
        <fullName evidence="3">PTS EIIA type-1 domain-containing protein</fullName>
    </recommendedName>
</protein>
<name>A0A0R2M9N1_9LACO</name>
<reference evidence="1 2" key="1">
    <citation type="journal article" date="2015" name="Genome Announc.">
        <title>Expanding the biotechnology potential of lactobacilli through comparative genomics of 213 strains and associated genera.</title>
        <authorList>
            <person name="Sun Z."/>
            <person name="Harris H.M."/>
            <person name="McCann A."/>
            <person name="Guo C."/>
            <person name="Argimon S."/>
            <person name="Zhang W."/>
            <person name="Yang X."/>
            <person name="Jeffery I.B."/>
            <person name="Cooney J.C."/>
            <person name="Kagawa T.F."/>
            <person name="Liu W."/>
            <person name="Song Y."/>
            <person name="Salvetti E."/>
            <person name="Wrobel A."/>
            <person name="Rasinkangas P."/>
            <person name="Parkhill J."/>
            <person name="Rea M.C."/>
            <person name="O'Sullivan O."/>
            <person name="Ritari J."/>
            <person name="Douillard F.P."/>
            <person name="Paul Ross R."/>
            <person name="Yang R."/>
            <person name="Briner A.E."/>
            <person name="Felis G.E."/>
            <person name="de Vos W.M."/>
            <person name="Barrangou R."/>
            <person name="Klaenhammer T.R."/>
            <person name="Caufield P.W."/>
            <person name="Cui Y."/>
            <person name="Zhang H."/>
            <person name="O'Toole P.W."/>
        </authorList>
    </citation>
    <scope>NUCLEOTIDE SEQUENCE [LARGE SCALE GENOMIC DNA]</scope>
    <source>
        <strain evidence="1 2">LMG 26013</strain>
    </source>
</reference>
<accession>A0A0R2M9N1</accession>
<dbReference type="EMBL" id="JQCL01000080">
    <property type="protein sequence ID" value="KRO08731.1"/>
    <property type="molecule type" value="Genomic_DNA"/>
</dbReference>
<dbReference type="Proteomes" id="UP000051783">
    <property type="component" value="Unassembled WGS sequence"/>
</dbReference>
<gene>
    <name evidence="1" type="ORF">IV64_GL000826</name>
</gene>
<dbReference type="AlphaFoldDB" id="A0A0R2M9N1"/>
<keyword evidence="2" id="KW-1185">Reference proteome</keyword>
<evidence type="ECO:0008006" key="3">
    <source>
        <dbReference type="Google" id="ProtNLM"/>
    </source>
</evidence>
<sequence>MFKLSAPVRGHHVTLSNDSALLLAIHPTDLAIYAPLNGEIVALTSNSARIIGLDGQLYRLALTDPNGNFEWQVRIGDSVSPISLLGTLRQNLSKAAIVTCEQISVQATKVEHQSYAFNY</sequence>
<organism evidence="1 2">
    <name type="scientific">Lactiplantibacillus xiangfangensis</name>
    <dbReference type="NCBI Taxonomy" id="942150"/>
    <lineage>
        <taxon>Bacteria</taxon>
        <taxon>Bacillati</taxon>
        <taxon>Bacillota</taxon>
        <taxon>Bacilli</taxon>
        <taxon>Lactobacillales</taxon>
        <taxon>Lactobacillaceae</taxon>
        <taxon>Lactiplantibacillus</taxon>
    </lineage>
</organism>
<evidence type="ECO:0000313" key="2">
    <source>
        <dbReference type="Proteomes" id="UP000051783"/>
    </source>
</evidence>